<feature type="domain" description="Nudix hydrolase" evidence="2">
    <location>
        <begin position="5"/>
        <end position="135"/>
    </location>
</feature>
<dbReference type="CDD" id="cd18873">
    <property type="entry name" value="NUDIX_NadM_like"/>
    <property type="match status" value="1"/>
</dbReference>
<comment type="caution">
    <text evidence="3">The sequence shown here is derived from an EMBL/GenBank/DDBJ whole genome shotgun (WGS) entry which is preliminary data.</text>
</comment>
<keyword evidence="1 3" id="KW-0378">Hydrolase</keyword>
<dbReference type="SUPFAM" id="SSF55811">
    <property type="entry name" value="Nudix"/>
    <property type="match status" value="1"/>
</dbReference>
<reference evidence="3 4" key="1">
    <citation type="journal article" name="Nat. Commun.">
        <title>Undinarchaeota illuminate DPANN phylogeny and the impact of gene transfer on archaeal evolution.</title>
        <authorList>
            <person name="Dombrowski N."/>
            <person name="Williams T.A."/>
            <person name="Sun J."/>
            <person name="Woodcroft B.J."/>
            <person name="Lee J.H."/>
            <person name="Minh B.Q."/>
            <person name="Rinke C."/>
            <person name="Spang A."/>
        </authorList>
    </citation>
    <scope>NUCLEOTIDE SEQUENCE [LARGE SCALE GENOMIC DNA]</scope>
    <source>
        <strain evidence="3">MAG_bin1129</strain>
    </source>
</reference>
<dbReference type="InterPro" id="IPR020084">
    <property type="entry name" value="NUDIX_hydrolase_CS"/>
</dbReference>
<name>A0A832UNF9_9ARCH</name>
<dbReference type="PANTHER" id="PTHR43736:SF1">
    <property type="entry name" value="DIHYDRONEOPTERIN TRIPHOSPHATE DIPHOSPHATASE"/>
    <property type="match status" value="1"/>
</dbReference>
<dbReference type="InterPro" id="IPR015797">
    <property type="entry name" value="NUDIX_hydrolase-like_dom_sf"/>
</dbReference>
<dbReference type="InterPro" id="IPR000086">
    <property type="entry name" value="NUDIX_hydrolase_dom"/>
</dbReference>
<dbReference type="PANTHER" id="PTHR43736">
    <property type="entry name" value="ADP-RIBOSE PYROPHOSPHATASE"/>
    <property type="match status" value="1"/>
</dbReference>
<dbReference type="Pfam" id="PF00293">
    <property type="entry name" value="NUDIX"/>
    <property type="match status" value="1"/>
</dbReference>
<evidence type="ECO:0000259" key="2">
    <source>
        <dbReference type="PROSITE" id="PS51462"/>
    </source>
</evidence>
<evidence type="ECO:0000313" key="4">
    <source>
        <dbReference type="Proteomes" id="UP000646946"/>
    </source>
</evidence>
<evidence type="ECO:0000256" key="1">
    <source>
        <dbReference type="ARBA" id="ARBA00022801"/>
    </source>
</evidence>
<dbReference type="AlphaFoldDB" id="A0A832UNF9"/>
<dbReference type="PROSITE" id="PS51462">
    <property type="entry name" value="NUDIX"/>
    <property type="match status" value="1"/>
</dbReference>
<dbReference type="Gene3D" id="3.90.79.10">
    <property type="entry name" value="Nucleoside Triphosphate Pyrophosphohydrolase"/>
    <property type="match status" value="1"/>
</dbReference>
<dbReference type="PROSITE" id="PS00893">
    <property type="entry name" value="NUDIX_BOX"/>
    <property type="match status" value="1"/>
</dbReference>
<sequence>MSEKYPKLAVDVLIADETKGILLVKRKTEPFKGRYALPGGMVEYGETVEKAAVREVKEETGLDVELEGILGVYSDSDRDPRGHTVSLVFFATPKKGKISGSTETEDVGYKTLKEIENLELAFDHETIVEDFKIIQMDEEEGKVKRK</sequence>
<dbReference type="Proteomes" id="UP000646946">
    <property type="component" value="Unassembled WGS sequence"/>
</dbReference>
<accession>A0A832UNF9</accession>
<protein>
    <submittedName>
        <fullName evidence="3">NUDIX hydrolase</fullName>
    </submittedName>
</protein>
<evidence type="ECO:0000313" key="3">
    <source>
        <dbReference type="EMBL" id="HIK00404.1"/>
    </source>
</evidence>
<organism evidence="3 4">
    <name type="scientific">Candidatus Naiadarchaeum limnaeum</name>
    <dbReference type="NCBI Taxonomy" id="2756139"/>
    <lineage>
        <taxon>Archaea</taxon>
        <taxon>Candidatus Undinarchaeota</taxon>
        <taxon>Candidatus Undinarchaeia</taxon>
        <taxon>Candidatus Naiadarchaeales</taxon>
        <taxon>Candidatus Naiadarchaeaceae</taxon>
        <taxon>Candidatus Naiadarchaeum</taxon>
    </lineage>
</organism>
<dbReference type="GO" id="GO:0016787">
    <property type="term" value="F:hydrolase activity"/>
    <property type="evidence" value="ECO:0007669"/>
    <property type="project" value="UniProtKB-KW"/>
</dbReference>
<keyword evidence="4" id="KW-1185">Reference proteome</keyword>
<gene>
    <name evidence="3" type="ORF">H1016_02580</name>
</gene>
<dbReference type="EMBL" id="DVAB01000023">
    <property type="protein sequence ID" value="HIK00404.1"/>
    <property type="molecule type" value="Genomic_DNA"/>
</dbReference>
<dbReference type="PRINTS" id="PR00502">
    <property type="entry name" value="NUDIXFAMILY"/>
</dbReference>
<dbReference type="InterPro" id="IPR020476">
    <property type="entry name" value="Nudix_hydrolase"/>
</dbReference>
<proteinExistence type="predicted"/>